<reference evidence="9 11" key="1">
    <citation type="submission" date="2019-09" db="EMBL/GenBank/DDBJ databases">
        <title>Genome sequence of Clostridium sp. EA1.</title>
        <authorList>
            <person name="Poehlein A."/>
            <person name="Bengelsdorf F.R."/>
            <person name="Daniel R."/>
        </authorList>
    </citation>
    <scope>NUCLEOTIDE SEQUENCE [LARGE SCALE GENOMIC DNA]</scope>
    <source>
        <strain evidence="9 11">EA1</strain>
    </source>
</reference>
<evidence type="ECO:0000313" key="12">
    <source>
        <dbReference type="Proteomes" id="UP000515909"/>
    </source>
</evidence>
<comment type="subcellular location">
    <subcellularLocation>
        <location evidence="1 7">Cell membrane</location>
        <topology evidence="1 7">Multi-pass membrane protein</topology>
    </subcellularLocation>
</comment>
<evidence type="ECO:0000256" key="5">
    <source>
        <dbReference type="ARBA" id="ARBA00022989"/>
    </source>
</evidence>
<evidence type="ECO:0000256" key="7">
    <source>
        <dbReference type="RuleBase" id="RU363032"/>
    </source>
</evidence>
<keyword evidence="6 7" id="KW-0472">Membrane</keyword>
<dbReference type="Proteomes" id="UP000515909">
    <property type="component" value="Chromosome"/>
</dbReference>
<evidence type="ECO:0000256" key="6">
    <source>
        <dbReference type="ARBA" id="ARBA00023136"/>
    </source>
</evidence>
<feature type="domain" description="ABC transmembrane type-1" evidence="8">
    <location>
        <begin position="82"/>
        <end position="271"/>
    </location>
</feature>
<dbReference type="InterPro" id="IPR035906">
    <property type="entry name" value="MetI-like_sf"/>
</dbReference>
<feature type="transmembrane region" description="Helical" evidence="7">
    <location>
        <begin position="117"/>
        <end position="141"/>
    </location>
</feature>
<dbReference type="PROSITE" id="PS50928">
    <property type="entry name" value="ABC_TM1"/>
    <property type="match status" value="1"/>
</dbReference>
<proteinExistence type="inferred from homology"/>
<dbReference type="RefSeq" id="WP_083209978.1">
    <property type="nucleotide sequence ID" value="NZ_CP060286.1"/>
</dbReference>
<evidence type="ECO:0000256" key="4">
    <source>
        <dbReference type="ARBA" id="ARBA00022692"/>
    </source>
</evidence>
<evidence type="ECO:0000313" key="11">
    <source>
        <dbReference type="Proteomes" id="UP000469440"/>
    </source>
</evidence>
<dbReference type="Proteomes" id="UP000469440">
    <property type="component" value="Unassembled WGS sequence"/>
</dbReference>
<dbReference type="Pfam" id="PF00528">
    <property type="entry name" value="BPD_transp_1"/>
    <property type="match status" value="1"/>
</dbReference>
<keyword evidence="11" id="KW-1185">Reference proteome</keyword>
<comment type="similarity">
    <text evidence="7">Belongs to the binding-protein-dependent transport system permease family.</text>
</comment>
<name>A0A6N8HWR3_9FIRM</name>
<organism evidence="9 11">
    <name type="scientific">Caproicibacter fermentans</name>
    <dbReference type="NCBI Taxonomy" id="2576756"/>
    <lineage>
        <taxon>Bacteria</taxon>
        <taxon>Bacillati</taxon>
        <taxon>Bacillota</taxon>
        <taxon>Clostridia</taxon>
        <taxon>Eubacteriales</taxon>
        <taxon>Acutalibacteraceae</taxon>
        <taxon>Caproicibacter</taxon>
    </lineage>
</organism>
<dbReference type="Gene3D" id="1.10.3720.10">
    <property type="entry name" value="MetI-like"/>
    <property type="match status" value="1"/>
</dbReference>
<feature type="transmembrane region" description="Helical" evidence="7">
    <location>
        <begin position="147"/>
        <end position="167"/>
    </location>
</feature>
<evidence type="ECO:0000259" key="8">
    <source>
        <dbReference type="PROSITE" id="PS50928"/>
    </source>
</evidence>
<dbReference type="PANTHER" id="PTHR43744:SF3">
    <property type="entry name" value="LACTOSE TRANSPORT SYSTEM PERMEASE PROTEIN LACG"/>
    <property type="match status" value="1"/>
</dbReference>
<dbReference type="EMBL" id="VWXL01000014">
    <property type="protein sequence ID" value="MVB10035.1"/>
    <property type="molecule type" value="Genomic_DNA"/>
</dbReference>
<accession>A0A6N8HWR3</accession>
<reference evidence="10 12" key="2">
    <citation type="submission" date="2020-08" db="EMBL/GenBank/DDBJ databases">
        <title>The isolate Caproiciproducens sp. 7D4C2 produces n-caproate at mildly acidic conditions from hexoses: genome and rBOX comparison with related strains and chain-elongating bacteria.</title>
        <authorList>
            <person name="Esquivel-Elizondo S."/>
            <person name="Bagci C."/>
            <person name="Temovska M."/>
            <person name="Jeon B.S."/>
            <person name="Bessarab I."/>
            <person name="Williams R.B.H."/>
            <person name="Huson D.H."/>
            <person name="Angenent L.T."/>
        </authorList>
    </citation>
    <scope>NUCLEOTIDE SEQUENCE [LARGE SCALE GENOMIC DNA]</scope>
    <source>
        <strain evidence="10 12">7D4C2</strain>
    </source>
</reference>
<evidence type="ECO:0000313" key="10">
    <source>
        <dbReference type="EMBL" id="QNK42017.1"/>
    </source>
</evidence>
<evidence type="ECO:0000313" key="9">
    <source>
        <dbReference type="EMBL" id="MVB10035.1"/>
    </source>
</evidence>
<dbReference type="PANTHER" id="PTHR43744">
    <property type="entry name" value="ABC TRANSPORTER PERMEASE PROTEIN MG189-RELATED-RELATED"/>
    <property type="match status" value="1"/>
</dbReference>
<sequence>MTDNAAAAKGGAARHAKKTVLKILRYAVLTLIAAIFAGPFLWLLITSFRTGANLYDLNLLVGAYSLDNFVGVIKFMNIPQYIVNTLIITVGAIAIDVVFSSLCAYPLAMMKFPGKKAVFGILVALMIVPAAAGLVITYLTITYMHLLNTFMGCILPCSVGAFSIILLRQAYFGIPKELMDAAKIDGAGELKIWSRIMLPEIKPTVTTVIIFDFIGNWNQFLWPVIIMQDPQKYPLATALQYLNGMFNYKFGYIAAGTIISIIPVILVFLCFQKNYIEAVAGAVKG</sequence>
<dbReference type="OrthoDB" id="9771544at2"/>
<dbReference type="CDD" id="cd06261">
    <property type="entry name" value="TM_PBP2"/>
    <property type="match status" value="1"/>
</dbReference>
<keyword evidence="2 7" id="KW-0813">Transport</keyword>
<keyword evidence="3" id="KW-1003">Cell membrane</keyword>
<feature type="transmembrane region" description="Helical" evidence="7">
    <location>
        <begin position="23"/>
        <end position="45"/>
    </location>
</feature>
<dbReference type="GO" id="GO:0005886">
    <property type="term" value="C:plasma membrane"/>
    <property type="evidence" value="ECO:0007669"/>
    <property type="project" value="UniProtKB-SubCell"/>
</dbReference>
<dbReference type="GO" id="GO:0055085">
    <property type="term" value="P:transmembrane transport"/>
    <property type="evidence" value="ECO:0007669"/>
    <property type="project" value="InterPro"/>
</dbReference>
<evidence type="ECO:0000256" key="1">
    <source>
        <dbReference type="ARBA" id="ARBA00004651"/>
    </source>
</evidence>
<dbReference type="AlphaFoldDB" id="A0A6N8HWR3"/>
<feature type="transmembrane region" description="Helical" evidence="7">
    <location>
        <begin position="82"/>
        <end position="105"/>
    </location>
</feature>
<accession>A0A7G8TEH6</accession>
<keyword evidence="5 7" id="KW-1133">Transmembrane helix</keyword>
<evidence type="ECO:0000256" key="2">
    <source>
        <dbReference type="ARBA" id="ARBA00022448"/>
    </source>
</evidence>
<dbReference type="InterPro" id="IPR000515">
    <property type="entry name" value="MetI-like"/>
</dbReference>
<dbReference type="SUPFAM" id="SSF161098">
    <property type="entry name" value="MetI-like"/>
    <property type="match status" value="1"/>
</dbReference>
<dbReference type="KEGG" id="cfem:HCR03_07245"/>
<gene>
    <name evidence="9" type="primary">lacG_1</name>
    <name evidence="9" type="ORF">CAFE_07060</name>
    <name evidence="10" type="ORF">HCR03_07245</name>
</gene>
<evidence type="ECO:0000256" key="3">
    <source>
        <dbReference type="ARBA" id="ARBA00022475"/>
    </source>
</evidence>
<keyword evidence="4 7" id="KW-0812">Transmembrane</keyword>
<protein>
    <submittedName>
        <fullName evidence="10">Carbohydrate ABC transporter permease</fullName>
    </submittedName>
    <submittedName>
        <fullName evidence="9">Lactose transport system permease protein LacG</fullName>
    </submittedName>
</protein>
<feature type="transmembrane region" description="Helical" evidence="7">
    <location>
        <begin position="250"/>
        <end position="271"/>
    </location>
</feature>
<dbReference type="EMBL" id="CP060286">
    <property type="protein sequence ID" value="QNK42017.1"/>
    <property type="molecule type" value="Genomic_DNA"/>
</dbReference>